<gene>
    <name evidence="2" type="ORF">CRM96_08695</name>
</gene>
<evidence type="ECO:0000256" key="1">
    <source>
        <dbReference type="SAM" id="MobiDB-lite"/>
    </source>
</evidence>
<organism evidence="2 3">
    <name type="scientific">Enterococcus durans</name>
    <dbReference type="NCBI Taxonomy" id="53345"/>
    <lineage>
        <taxon>Bacteria</taxon>
        <taxon>Bacillati</taxon>
        <taxon>Bacillota</taxon>
        <taxon>Bacilli</taxon>
        <taxon>Lactobacillales</taxon>
        <taxon>Enterococcaceae</taxon>
        <taxon>Enterococcus</taxon>
    </lineage>
</organism>
<sequence length="203" mass="22541">MEWIKQILAKHTKEDGTVDLEAANKEIDKEFPQNAVPKDQYNNVSSQLSEANKTLKSLEEKTKDNPDVQKELSSLKEKAEALEKENTDLKINGQVSAALQASGAKDIDYALFKLGKLELDKDGNVKDLDNKVKDLKAAIPDYFSKEDGKEEKTPPAGYQTIDTKLPNGQQQTTFSLEEINNMTPAQINENWEAVSASLEGGKE</sequence>
<protein>
    <submittedName>
        <fullName evidence="2">Scaffolding protein</fullName>
    </submittedName>
</protein>
<dbReference type="Pfam" id="PF06810">
    <property type="entry name" value="Phage_scaffold"/>
    <property type="match status" value="1"/>
</dbReference>
<name>A0AB36S8D5_9ENTE</name>
<dbReference type="RefSeq" id="WP_002342133.1">
    <property type="nucleotide sequence ID" value="NZ_PDEB01000004.1"/>
</dbReference>
<dbReference type="AlphaFoldDB" id="A0AB36S8D5"/>
<reference evidence="2 3" key="1">
    <citation type="submission" date="2017-09" db="EMBL/GenBank/DDBJ databases">
        <title>FDA dAtabase for Regulatory Grade micrObial Sequences (FDA-ARGOS): Supporting development and validation of Infectious Disease Dx tests.</title>
        <authorList>
            <person name="Minogue T."/>
            <person name="Wolcott M."/>
            <person name="Wasieloski L."/>
            <person name="Aguilar W."/>
            <person name="Moore D."/>
            <person name="Tallon L.J."/>
            <person name="Sadzewicz L."/>
            <person name="Ott S."/>
            <person name="Zhao X."/>
            <person name="Nagaraj S."/>
            <person name="Vavikolanu K."/>
            <person name="Aluvathingal J."/>
            <person name="Nadendla S."/>
            <person name="Sichtig H."/>
        </authorList>
    </citation>
    <scope>NUCLEOTIDE SEQUENCE [LARGE SCALE GENOMIC DNA]</scope>
    <source>
        <strain evidence="2 3">FDAARGOS_396</strain>
    </source>
</reference>
<feature type="region of interest" description="Disordered" evidence="1">
    <location>
        <begin position="145"/>
        <end position="168"/>
    </location>
</feature>
<comment type="caution">
    <text evidence="2">The sequence shown here is derived from an EMBL/GenBank/DDBJ whole genome shotgun (WGS) entry which is preliminary data.</text>
</comment>
<feature type="compositionally biased region" description="Basic and acidic residues" evidence="1">
    <location>
        <begin position="56"/>
        <end position="73"/>
    </location>
</feature>
<dbReference type="Proteomes" id="UP000220669">
    <property type="component" value="Unassembled WGS sequence"/>
</dbReference>
<dbReference type="EMBL" id="PDEB01000004">
    <property type="protein sequence ID" value="PEH45083.1"/>
    <property type="molecule type" value="Genomic_DNA"/>
</dbReference>
<feature type="compositionally biased region" description="Polar residues" evidence="1">
    <location>
        <begin position="40"/>
        <end position="55"/>
    </location>
</feature>
<dbReference type="InterPro" id="IPR009636">
    <property type="entry name" value="SCAF"/>
</dbReference>
<proteinExistence type="predicted"/>
<accession>A0AB36S8D5</accession>
<feature type="region of interest" description="Disordered" evidence="1">
    <location>
        <begin position="31"/>
        <end position="73"/>
    </location>
</feature>
<evidence type="ECO:0000313" key="2">
    <source>
        <dbReference type="EMBL" id="PEH45083.1"/>
    </source>
</evidence>
<evidence type="ECO:0000313" key="3">
    <source>
        <dbReference type="Proteomes" id="UP000220669"/>
    </source>
</evidence>